<proteinExistence type="predicted"/>
<reference evidence="1 2" key="1">
    <citation type="submission" date="2016-10" db="EMBL/GenBank/DDBJ databases">
        <authorList>
            <person name="de Groot N.N."/>
        </authorList>
    </citation>
    <scope>NUCLEOTIDE SEQUENCE [LARGE SCALE GENOMIC DNA]</scope>
    <source>
        <strain evidence="1 2">DSM 12272</strain>
    </source>
</reference>
<name>A0A1H0V3R3_9CLOT</name>
<dbReference type="EMBL" id="FNJM01000014">
    <property type="protein sequence ID" value="SDP73080.1"/>
    <property type="molecule type" value="Genomic_DNA"/>
</dbReference>
<evidence type="ECO:0000313" key="2">
    <source>
        <dbReference type="Proteomes" id="UP000198597"/>
    </source>
</evidence>
<dbReference type="AlphaFoldDB" id="A0A1H0V3R3"/>
<keyword evidence="2" id="KW-1185">Reference proteome</keyword>
<evidence type="ECO:0000313" key="1">
    <source>
        <dbReference type="EMBL" id="SDP73080.1"/>
    </source>
</evidence>
<dbReference type="RefSeq" id="WP_089972076.1">
    <property type="nucleotide sequence ID" value="NZ_FNJM01000014.1"/>
</dbReference>
<sequence length="127" mass="15456">MINKEFYLYKDKVNKIKRKESNIMLIYMIMFTDTCHRWTGDYEQLVSQLLVCQKRIGLIPKWKDWHNDERMFINTLKQIKGNLEIRGIRIFTSNKNGKTYITVSKNIDDNFSYYFLNESYMENLFVE</sequence>
<accession>A0A1H0V3R3</accession>
<dbReference type="STRING" id="94869.SAMN04488529_11429"/>
<protein>
    <submittedName>
        <fullName evidence="1">Uncharacterized protein</fullName>
    </submittedName>
</protein>
<gene>
    <name evidence="1" type="ORF">SAMN04488529_11429</name>
</gene>
<organism evidence="1 2">
    <name type="scientific">Clostridium gasigenes</name>
    <dbReference type="NCBI Taxonomy" id="94869"/>
    <lineage>
        <taxon>Bacteria</taxon>
        <taxon>Bacillati</taxon>
        <taxon>Bacillota</taxon>
        <taxon>Clostridia</taxon>
        <taxon>Eubacteriales</taxon>
        <taxon>Clostridiaceae</taxon>
        <taxon>Clostridium</taxon>
    </lineage>
</organism>
<dbReference type="Proteomes" id="UP000198597">
    <property type="component" value="Unassembled WGS sequence"/>
</dbReference>
<dbReference type="OrthoDB" id="9990046at2"/>